<gene>
    <name evidence="2" type="ORF">DOTSEDRAFT_72743</name>
</gene>
<accession>M2XLZ1</accession>
<name>M2XLZ1_DOTSN</name>
<feature type="compositionally biased region" description="Polar residues" evidence="1">
    <location>
        <begin position="666"/>
        <end position="675"/>
    </location>
</feature>
<dbReference type="Proteomes" id="UP000016933">
    <property type="component" value="Unassembled WGS sequence"/>
</dbReference>
<reference evidence="2 3" key="2">
    <citation type="journal article" date="2012" name="PLoS Pathog.">
        <title>Diverse lifestyles and strategies of plant pathogenesis encoded in the genomes of eighteen Dothideomycetes fungi.</title>
        <authorList>
            <person name="Ohm R.A."/>
            <person name="Feau N."/>
            <person name="Henrissat B."/>
            <person name="Schoch C.L."/>
            <person name="Horwitz B.A."/>
            <person name="Barry K.W."/>
            <person name="Condon B.J."/>
            <person name="Copeland A.C."/>
            <person name="Dhillon B."/>
            <person name="Glaser F."/>
            <person name="Hesse C.N."/>
            <person name="Kosti I."/>
            <person name="LaButti K."/>
            <person name="Lindquist E.A."/>
            <person name="Lucas S."/>
            <person name="Salamov A.A."/>
            <person name="Bradshaw R.E."/>
            <person name="Ciuffetti L."/>
            <person name="Hamelin R.C."/>
            <person name="Kema G.H.J."/>
            <person name="Lawrence C."/>
            <person name="Scott J.A."/>
            <person name="Spatafora J.W."/>
            <person name="Turgeon B.G."/>
            <person name="de Wit P.J.G.M."/>
            <person name="Zhong S."/>
            <person name="Goodwin S.B."/>
            <person name="Grigoriev I.V."/>
        </authorList>
    </citation>
    <scope>NUCLEOTIDE SEQUENCE [LARGE SCALE GENOMIC DNA]</scope>
    <source>
        <strain evidence="3">NZE10 / CBS 128990</strain>
    </source>
</reference>
<dbReference type="SUPFAM" id="SSF48371">
    <property type="entry name" value="ARM repeat"/>
    <property type="match status" value="1"/>
</dbReference>
<reference evidence="3" key="1">
    <citation type="journal article" date="2012" name="PLoS Genet.">
        <title>The genomes of the fungal plant pathogens Cladosporium fulvum and Dothistroma septosporum reveal adaptation to different hosts and lifestyles but also signatures of common ancestry.</title>
        <authorList>
            <person name="de Wit P.J.G.M."/>
            <person name="van der Burgt A."/>
            <person name="Oekmen B."/>
            <person name="Stergiopoulos I."/>
            <person name="Abd-Elsalam K.A."/>
            <person name="Aerts A.L."/>
            <person name="Bahkali A.H."/>
            <person name="Beenen H.G."/>
            <person name="Chettri P."/>
            <person name="Cox M.P."/>
            <person name="Datema E."/>
            <person name="de Vries R.P."/>
            <person name="Dhillon B."/>
            <person name="Ganley A.R."/>
            <person name="Griffiths S.A."/>
            <person name="Guo Y."/>
            <person name="Hamelin R.C."/>
            <person name="Henrissat B."/>
            <person name="Kabir M.S."/>
            <person name="Jashni M.K."/>
            <person name="Kema G."/>
            <person name="Klaubauf S."/>
            <person name="Lapidus A."/>
            <person name="Levasseur A."/>
            <person name="Lindquist E."/>
            <person name="Mehrabi R."/>
            <person name="Ohm R.A."/>
            <person name="Owen T.J."/>
            <person name="Salamov A."/>
            <person name="Schwelm A."/>
            <person name="Schijlen E."/>
            <person name="Sun H."/>
            <person name="van den Burg H.A."/>
            <person name="van Ham R.C.H.J."/>
            <person name="Zhang S."/>
            <person name="Goodwin S.B."/>
            <person name="Grigoriev I.V."/>
            <person name="Collemare J."/>
            <person name="Bradshaw R.E."/>
        </authorList>
    </citation>
    <scope>NUCLEOTIDE SEQUENCE [LARGE SCALE GENOMIC DNA]</scope>
    <source>
        <strain evidence="3">NZE10 / CBS 128990</strain>
    </source>
</reference>
<dbReference type="GO" id="GO:0005797">
    <property type="term" value="C:Golgi medial cisterna"/>
    <property type="evidence" value="ECO:0007669"/>
    <property type="project" value="TreeGrafter"/>
</dbReference>
<evidence type="ECO:0000256" key="1">
    <source>
        <dbReference type="SAM" id="MobiDB-lite"/>
    </source>
</evidence>
<proteinExistence type="predicted"/>
<dbReference type="Pfam" id="PF12722">
    <property type="entry name" value="Hid1"/>
    <property type="match status" value="1"/>
</dbReference>
<dbReference type="eggNOG" id="KOG2226">
    <property type="taxonomic scope" value="Eukaryota"/>
</dbReference>
<dbReference type="GO" id="GO:0000138">
    <property type="term" value="C:Golgi trans cisterna"/>
    <property type="evidence" value="ECO:0007669"/>
    <property type="project" value="TreeGrafter"/>
</dbReference>
<dbReference type="EMBL" id="KB446540">
    <property type="protein sequence ID" value="EME43457.1"/>
    <property type="molecule type" value="Genomic_DNA"/>
</dbReference>
<dbReference type="HOGENOM" id="CLU_007392_0_0_1"/>
<keyword evidence="3" id="KW-1185">Reference proteome</keyword>
<dbReference type="PANTHER" id="PTHR21575:SF12">
    <property type="entry name" value="PROTEIN HID1"/>
    <property type="match status" value="1"/>
</dbReference>
<dbReference type="PANTHER" id="PTHR21575">
    <property type="entry name" value="PROTEIN HID1"/>
    <property type="match status" value="1"/>
</dbReference>
<dbReference type="AlphaFoldDB" id="M2XLZ1"/>
<organism evidence="2 3">
    <name type="scientific">Dothistroma septosporum (strain NZE10 / CBS 128990)</name>
    <name type="common">Red band needle blight fungus</name>
    <name type="synonym">Mycosphaerella pini</name>
    <dbReference type="NCBI Taxonomy" id="675120"/>
    <lineage>
        <taxon>Eukaryota</taxon>
        <taxon>Fungi</taxon>
        <taxon>Dikarya</taxon>
        <taxon>Ascomycota</taxon>
        <taxon>Pezizomycotina</taxon>
        <taxon>Dothideomycetes</taxon>
        <taxon>Dothideomycetidae</taxon>
        <taxon>Mycosphaerellales</taxon>
        <taxon>Mycosphaerellaceae</taxon>
        <taxon>Dothistroma</taxon>
    </lineage>
</organism>
<protein>
    <submittedName>
        <fullName evidence="2">Uncharacterized protein</fullName>
    </submittedName>
</protein>
<dbReference type="STRING" id="675120.M2XLZ1"/>
<evidence type="ECO:0000313" key="2">
    <source>
        <dbReference type="EMBL" id="EME43457.1"/>
    </source>
</evidence>
<dbReference type="InterPro" id="IPR016024">
    <property type="entry name" value="ARM-type_fold"/>
</dbReference>
<dbReference type="OrthoDB" id="432953at2759"/>
<feature type="compositionally biased region" description="Acidic residues" evidence="1">
    <location>
        <begin position="637"/>
        <end position="659"/>
    </location>
</feature>
<evidence type="ECO:0000313" key="3">
    <source>
        <dbReference type="Proteomes" id="UP000016933"/>
    </source>
</evidence>
<dbReference type="OMA" id="IFEDDKW"/>
<dbReference type="GO" id="GO:0016020">
    <property type="term" value="C:membrane"/>
    <property type="evidence" value="ECO:0007669"/>
    <property type="project" value="TreeGrafter"/>
</dbReference>
<dbReference type="InterPro" id="IPR026705">
    <property type="entry name" value="Hid-1/Ecm30"/>
</dbReference>
<feature type="compositionally biased region" description="Low complexity" evidence="1">
    <location>
        <begin position="693"/>
        <end position="714"/>
    </location>
</feature>
<feature type="compositionally biased region" description="Basic and acidic residues" evidence="1">
    <location>
        <begin position="596"/>
        <end position="609"/>
    </location>
</feature>
<sequence>MGASESKIEFKQSIFGLAGREGIPFADPVWQKFFELPESYDDVASLWSVNDIGCLTKSNNDNRPPPNTQTVPDKNLETLLYSLIGRLKTLQQQHVYGDDQRRTNTEILNCMRILTRVMPFIYEAQHLKEWHDRFFWESRRPTYFWDKRRDQPGQLMDGLNPSEKYELSDFDTHIGRPLGQETLEVVTNYLFFCGFTLPTRLDDEGKPDLEIIPKVWQTGIGSKSSANVTRENERHQQEVVRLLIALMSRTMYIQPNDVPLVDIKPLTFMTTSLDERMVKAIVCSTMNTALKYNPNIWSVPVEVATGGDYKKRLVTNCLQLLLALLIYPPPEGAKNRFRQLTGKLRKPEDFQFAQQGLTQVLAQPIHGNFSYSLAKDKAVAWAPEMIALLWELVQCNKNFRRYLIETNCVLDYVIVVLYYCLDALNDAAKHGILRMGVFFLQSISTEPGFGTKMNGVFRHPESLPPAMRIPNFHGTYTDFLICSLHTIFVACEGKMESIYPALLTVLSNIAPYQRNLARATSTKMLDMFQRMSRADFILNHENANVIIPEYLDAINGILENYLDENRKFVEVLVANRSRFSSLRAFTLDSALDQLNRDAQQRKDRGEDISAMRSPMSRTTSSDSIRSPPSARAPSLDDVQEDDKFDIGDDEDEDEEDNDEMPMSHSAAVTRSSAERASSPRLSERARGKQPAVSVASTSRTLSTTSLPSLMTTQLPNPSQFHPTKEWLNSWFPKVQAKLEPILHIISLAEKKQLKFKEYGSTTAIRTSATPNVPDTPTKQPFEGQWNARDALQAERDSPPTTRPPTGFQWTAVALGWYTALIWSRIYLSEAEAFHGPGGLYSGTDVRLFSRRAAAQEISLRSPRGAIDAVGDGLVKRISSMSVPGAGVGGGPK</sequence>
<feature type="region of interest" description="Disordered" evidence="1">
    <location>
        <begin position="596"/>
        <end position="717"/>
    </location>
</feature>
<feature type="compositionally biased region" description="Low complexity" evidence="1">
    <location>
        <begin position="616"/>
        <end position="636"/>
    </location>
</feature>